<dbReference type="Gene3D" id="3.30.200.20">
    <property type="entry name" value="Phosphorylase Kinase, domain 1"/>
    <property type="match status" value="1"/>
</dbReference>
<keyword evidence="7" id="KW-0067">ATP-binding</keyword>
<dbReference type="EMBL" id="OU015569">
    <property type="protein sequence ID" value="CAG5098020.1"/>
    <property type="molecule type" value="Genomic_DNA"/>
</dbReference>
<proteinExistence type="inferred from homology"/>
<evidence type="ECO:0000256" key="5">
    <source>
        <dbReference type="ARBA" id="ARBA00022741"/>
    </source>
</evidence>
<evidence type="ECO:0000313" key="12">
    <source>
        <dbReference type="Proteomes" id="UP001158576"/>
    </source>
</evidence>
<accession>A0ABN7SGN7</accession>
<evidence type="ECO:0000256" key="3">
    <source>
        <dbReference type="ARBA" id="ARBA00022527"/>
    </source>
</evidence>
<keyword evidence="5" id="KW-0547">Nucleotide-binding</keyword>
<dbReference type="PROSITE" id="PS00108">
    <property type="entry name" value="PROTEIN_KINASE_ST"/>
    <property type="match status" value="1"/>
</dbReference>
<evidence type="ECO:0000256" key="1">
    <source>
        <dbReference type="ARBA" id="ARBA00005527"/>
    </source>
</evidence>
<dbReference type="InterPro" id="IPR050591">
    <property type="entry name" value="GSK-3"/>
</dbReference>
<gene>
    <name evidence="11" type="ORF">OKIOD_LOCUS6892</name>
</gene>
<comment type="similarity">
    <text evidence="1">Belongs to the protein kinase superfamily. CMGC Ser/Thr protein kinase family. GSK-3 subfamily.</text>
</comment>
<evidence type="ECO:0000256" key="7">
    <source>
        <dbReference type="ARBA" id="ARBA00022840"/>
    </source>
</evidence>
<dbReference type="EC" id="2.7.11.26" evidence="2"/>
<evidence type="ECO:0000313" key="11">
    <source>
        <dbReference type="EMBL" id="CAG5098020.1"/>
    </source>
</evidence>
<evidence type="ECO:0000256" key="8">
    <source>
        <dbReference type="ARBA" id="ARBA00048291"/>
    </source>
</evidence>
<evidence type="ECO:0000256" key="2">
    <source>
        <dbReference type="ARBA" id="ARBA00012407"/>
    </source>
</evidence>
<dbReference type="SMART" id="SM00220">
    <property type="entry name" value="S_TKc"/>
    <property type="match status" value="1"/>
</dbReference>
<sequence length="370" mass="42282">MNDNSIIARFKKFNLGARKKDRNTVECYDITKPEDAPAEKLTLRAVRAAGRGTFGSVLQAVIEEKRETVAVKTVFQDPQYQNRELEIMKRLNHDSIVRLKYYYLSERRNGTYLHLMMEFLPFSLGRVLKYYSRRGEQMPVIYQQLYCYQLLRGCAYLATLHVVHRDLKPDNCLVEPERGLLKICDFGTAKKVRSGDTNVSYVCSRPYRAPELVLGKEEYSVEVDWWSAGCVIAEIVLHRPLFCSSRGPAHQIKAMTKVLGNPSREEIGEMAVSMKNAEEAQYDKPVERQSTLEETLPEATEPGLIHLASSLLKYSPKARATPLQALKNSPFFEPLQDRETQIKLPNGKVVAMDIVCMSPEEEQQLGKKNR</sequence>
<keyword evidence="3" id="KW-0723">Serine/threonine-protein kinase</keyword>
<dbReference type="InterPro" id="IPR008271">
    <property type="entry name" value="Ser/Thr_kinase_AS"/>
</dbReference>
<dbReference type="Proteomes" id="UP001158576">
    <property type="component" value="Chromosome XSR"/>
</dbReference>
<keyword evidence="4" id="KW-0808">Transferase</keyword>
<name>A0ABN7SGN7_OIKDI</name>
<protein>
    <recommendedName>
        <fullName evidence="2">[tau protein] kinase</fullName>
        <ecNumber evidence="2">2.7.11.26</ecNumber>
    </recommendedName>
</protein>
<keyword evidence="12" id="KW-1185">Reference proteome</keyword>
<dbReference type="PANTHER" id="PTHR24057">
    <property type="entry name" value="GLYCOGEN SYNTHASE KINASE-3 ALPHA"/>
    <property type="match status" value="1"/>
</dbReference>
<dbReference type="InterPro" id="IPR039192">
    <property type="entry name" value="STKc_GSK3"/>
</dbReference>
<dbReference type="InterPro" id="IPR000719">
    <property type="entry name" value="Prot_kinase_dom"/>
</dbReference>
<dbReference type="PROSITE" id="PS50011">
    <property type="entry name" value="PROTEIN_KINASE_DOM"/>
    <property type="match status" value="1"/>
</dbReference>
<evidence type="ECO:0000256" key="4">
    <source>
        <dbReference type="ARBA" id="ARBA00022679"/>
    </source>
</evidence>
<organism evidence="11 12">
    <name type="scientific">Oikopleura dioica</name>
    <name type="common">Tunicate</name>
    <dbReference type="NCBI Taxonomy" id="34765"/>
    <lineage>
        <taxon>Eukaryota</taxon>
        <taxon>Metazoa</taxon>
        <taxon>Chordata</taxon>
        <taxon>Tunicata</taxon>
        <taxon>Appendicularia</taxon>
        <taxon>Copelata</taxon>
        <taxon>Oikopleuridae</taxon>
        <taxon>Oikopleura</taxon>
    </lineage>
</organism>
<comment type="catalytic activity">
    <reaction evidence="8">
        <text>L-seryl-[tau protein] + ATP = O-phospho-L-seryl-[tau protein] + ADP + H(+)</text>
        <dbReference type="Rhea" id="RHEA:12801"/>
        <dbReference type="Rhea" id="RHEA-COMP:13701"/>
        <dbReference type="Rhea" id="RHEA-COMP:13702"/>
        <dbReference type="ChEBI" id="CHEBI:15378"/>
        <dbReference type="ChEBI" id="CHEBI:29999"/>
        <dbReference type="ChEBI" id="CHEBI:30616"/>
        <dbReference type="ChEBI" id="CHEBI:83421"/>
        <dbReference type="ChEBI" id="CHEBI:456216"/>
        <dbReference type="EC" id="2.7.11.26"/>
    </reaction>
</comment>
<evidence type="ECO:0000256" key="9">
    <source>
        <dbReference type="ARBA" id="ARBA00048878"/>
    </source>
</evidence>
<dbReference type="InterPro" id="IPR011009">
    <property type="entry name" value="Kinase-like_dom_sf"/>
</dbReference>
<dbReference type="Gene3D" id="1.10.510.10">
    <property type="entry name" value="Transferase(Phosphotransferase) domain 1"/>
    <property type="match status" value="1"/>
</dbReference>
<evidence type="ECO:0000259" key="10">
    <source>
        <dbReference type="PROSITE" id="PS50011"/>
    </source>
</evidence>
<dbReference type="PANTHER" id="PTHR24057:SF0">
    <property type="entry name" value="PROTEIN KINASE SHAGGY-RELATED"/>
    <property type="match status" value="1"/>
</dbReference>
<comment type="catalytic activity">
    <reaction evidence="9">
        <text>L-threonyl-[tau protein] + ATP = O-phospho-L-threonyl-[tau protein] + ADP + H(+)</text>
        <dbReference type="Rhea" id="RHEA:53904"/>
        <dbReference type="Rhea" id="RHEA-COMP:13703"/>
        <dbReference type="Rhea" id="RHEA-COMP:13704"/>
        <dbReference type="ChEBI" id="CHEBI:15378"/>
        <dbReference type="ChEBI" id="CHEBI:30013"/>
        <dbReference type="ChEBI" id="CHEBI:30616"/>
        <dbReference type="ChEBI" id="CHEBI:61977"/>
        <dbReference type="ChEBI" id="CHEBI:456216"/>
        <dbReference type="EC" id="2.7.11.26"/>
    </reaction>
</comment>
<reference evidence="11 12" key="1">
    <citation type="submission" date="2021-04" db="EMBL/GenBank/DDBJ databases">
        <authorList>
            <person name="Bliznina A."/>
        </authorList>
    </citation>
    <scope>NUCLEOTIDE SEQUENCE [LARGE SCALE GENOMIC DNA]</scope>
</reference>
<feature type="domain" description="Protein kinase" evidence="10">
    <location>
        <begin position="43"/>
        <end position="332"/>
    </location>
</feature>
<dbReference type="CDD" id="cd14137">
    <property type="entry name" value="STKc_GSK3"/>
    <property type="match status" value="1"/>
</dbReference>
<dbReference type="Pfam" id="PF00069">
    <property type="entry name" value="Pkinase"/>
    <property type="match status" value="1"/>
</dbReference>
<dbReference type="SUPFAM" id="SSF56112">
    <property type="entry name" value="Protein kinase-like (PK-like)"/>
    <property type="match status" value="1"/>
</dbReference>
<keyword evidence="6" id="KW-0418">Kinase</keyword>
<evidence type="ECO:0000256" key="6">
    <source>
        <dbReference type="ARBA" id="ARBA00022777"/>
    </source>
</evidence>